<protein>
    <submittedName>
        <fullName evidence="2">Uncharacterized protein</fullName>
    </submittedName>
</protein>
<feature type="region of interest" description="Disordered" evidence="1">
    <location>
        <begin position="41"/>
        <end position="84"/>
    </location>
</feature>
<reference evidence="2" key="2">
    <citation type="journal article" date="2015" name="Fish Shellfish Immunol.">
        <title>Early steps in the European eel (Anguilla anguilla)-Vibrio vulnificus interaction in the gills: Role of the RtxA13 toxin.</title>
        <authorList>
            <person name="Callol A."/>
            <person name="Pajuelo D."/>
            <person name="Ebbesson L."/>
            <person name="Teles M."/>
            <person name="MacKenzie S."/>
            <person name="Amaro C."/>
        </authorList>
    </citation>
    <scope>NUCLEOTIDE SEQUENCE</scope>
</reference>
<dbReference type="EMBL" id="GBXM01018992">
    <property type="protein sequence ID" value="JAH89585.1"/>
    <property type="molecule type" value="Transcribed_RNA"/>
</dbReference>
<reference evidence="2" key="1">
    <citation type="submission" date="2014-11" db="EMBL/GenBank/DDBJ databases">
        <authorList>
            <person name="Amaro Gonzalez C."/>
        </authorList>
    </citation>
    <scope>NUCLEOTIDE SEQUENCE</scope>
</reference>
<feature type="compositionally biased region" description="Basic and acidic residues" evidence="1">
    <location>
        <begin position="60"/>
        <end position="73"/>
    </location>
</feature>
<proteinExistence type="predicted"/>
<evidence type="ECO:0000256" key="1">
    <source>
        <dbReference type="SAM" id="MobiDB-lite"/>
    </source>
</evidence>
<accession>A0A0E9WJ23</accession>
<name>A0A0E9WJ23_ANGAN</name>
<evidence type="ECO:0000313" key="2">
    <source>
        <dbReference type="EMBL" id="JAH89585.1"/>
    </source>
</evidence>
<dbReference type="AlphaFoldDB" id="A0A0E9WJ23"/>
<organism evidence="2">
    <name type="scientific">Anguilla anguilla</name>
    <name type="common">European freshwater eel</name>
    <name type="synonym">Muraena anguilla</name>
    <dbReference type="NCBI Taxonomy" id="7936"/>
    <lineage>
        <taxon>Eukaryota</taxon>
        <taxon>Metazoa</taxon>
        <taxon>Chordata</taxon>
        <taxon>Craniata</taxon>
        <taxon>Vertebrata</taxon>
        <taxon>Euteleostomi</taxon>
        <taxon>Actinopterygii</taxon>
        <taxon>Neopterygii</taxon>
        <taxon>Teleostei</taxon>
        <taxon>Anguilliformes</taxon>
        <taxon>Anguillidae</taxon>
        <taxon>Anguilla</taxon>
    </lineage>
</organism>
<sequence length="84" mass="9262">MEQLLVNTRSSWLPALCVGGEEDRDRAKDWRSEATLDSWEVSGGRLKSPSRIAGVPSSGRELRRVSSSSRKEPSGPGGQYRTIM</sequence>